<accession>A0A067TUB3</accession>
<protein>
    <recommendedName>
        <fullName evidence="1">BOD1/SHG1 domain-containing protein</fullName>
    </recommendedName>
</protein>
<dbReference type="Pfam" id="PF05205">
    <property type="entry name" value="COMPASS-Shg1"/>
    <property type="match status" value="1"/>
</dbReference>
<evidence type="ECO:0000313" key="3">
    <source>
        <dbReference type="Proteomes" id="UP000027222"/>
    </source>
</evidence>
<dbReference type="HOGENOM" id="CLU_2454872_0_0_1"/>
<organism evidence="2 3">
    <name type="scientific">Galerina marginata (strain CBS 339.88)</name>
    <dbReference type="NCBI Taxonomy" id="685588"/>
    <lineage>
        <taxon>Eukaryota</taxon>
        <taxon>Fungi</taxon>
        <taxon>Dikarya</taxon>
        <taxon>Basidiomycota</taxon>
        <taxon>Agaricomycotina</taxon>
        <taxon>Agaricomycetes</taxon>
        <taxon>Agaricomycetidae</taxon>
        <taxon>Agaricales</taxon>
        <taxon>Agaricineae</taxon>
        <taxon>Strophariaceae</taxon>
        <taxon>Galerina</taxon>
    </lineage>
</organism>
<dbReference type="STRING" id="685588.A0A067TUB3"/>
<reference evidence="3" key="1">
    <citation type="journal article" date="2014" name="Proc. Natl. Acad. Sci. U.S.A.">
        <title>Extensive sampling of basidiomycete genomes demonstrates inadequacy of the white-rot/brown-rot paradigm for wood decay fungi.</title>
        <authorList>
            <person name="Riley R."/>
            <person name="Salamov A.A."/>
            <person name="Brown D.W."/>
            <person name="Nagy L.G."/>
            <person name="Floudas D."/>
            <person name="Held B.W."/>
            <person name="Levasseur A."/>
            <person name="Lombard V."/>
            <person name="Morin E."/>
            <person name="Otillar R."/>
            <person name="Lindquist E.A."/>
            <person name="Sun H."/>
            <person name="LaButti K.M."/>
            <person name="Schmutz J."/>
            <person name="Jabbour D."/>
            <person name="Luo H."/>
            <person name="Baker S.E."/>
            <person name="Pisabarro A.G."/>
            <person name="Walton J.D."/>
            <person name="Blanchette R.A."/>
            <person name="Henrissat B."/>
            <person name="Martin F."/>
            <person name="Cullen D."/>
            <person name="Hibbett D.S."/>
            <person name="Grigoriev I.V."/>
        </authorList>
    </citation>
    <scope>NUCLEOTIDE SEQUENCE [LARGE SCALE GENOMIC DNA]</scope>
    <source>
        <strain evidence="3">CBS 339.88</strain>
    </source>
</reference>
<dbReference type="EMBL" id="KL142368">
    <property type="protein sequence ID" value="KDR83469.1"/>
    <property type="molecule type" value="Genomic_DNA"/>
</dbReference>
<evidence type="ECO:0000313" key="2">
    <source>
        <dbReference type="EMBL" id="KDR83469.1"/>
    </source>
</evidence>
<dbReference type="Proteomes" id="UP000027222">
    <property type="component" value="Unassembled WGS sequence"/>
</dbReference>
<dbReference type="AlphaFoldDB" id="A0A067TUB3"/>
<dbReference type="InterPro" id="IPR055264">
    <property type="entry name" value="BOD1/SHG1_dom"/>
</dbReference>
<sequence>MPVDSPTALVEKLKKSGEFDRLRQELLAKFQQDESYPEFKEGLEDIARKRLMNEPMLHYLGPDWVLKELSQEIQRRASKETIRRPENSS</sequence>
<evidence type="ECO:0000259" key="1">
    <source>
        <dbReference type="Pfam" id="PF05205"/>
    </source>
</evidence>
<keyword evidence="3" id="KW-1185">Reference proteome</keyword>
<dbReference type="OrthoDB" id="5579731at2759"/>
<gene>
    <name evidence="2" type="ORF">GALMADRAFT_235627</name>
</gene>
<proteinExistence type="predicted"/>
<feature type="domain" description="BOD1/SHG1" evidence="1">
    <location>
        <begin position="9"/>
        <end position="77"/>
    </location>
</feature>
<name>A0A067TUB3_GALM3</name>